<feature type="domain" description="CMP/dCMP-type deaminase" evidence="3">
    <location>
        <begin position="1"/>
        <end position="121"/>
    </location>
</feature>
<dbReference type="CDD" id="cd01285">
    <property type="entry name" value="nucleoside_deaminase"/>
    <property type="match status" value="1"/>
</dbReference>
<keyword evidence="1" id="KW-0479">Metal-binding</keyword>
<dbReference type="PROSITE" id="PS51747">
    <property type="entry name" value="CYT_DCMP_DEAMINASES_2"/>
    <property type="match status" value="1"/>
</dbReference>
<evidence type="ECO:0000259" key="3">
    <source>
        <dbReference type="PROSITE" id="PS51747"/>
    </source>
</evidence>
<sequence>MAAVIEFSRQNIRQETGGPFAAGIFEKESGRLVMLGVNRVMPLNCSSAHAEVMAISLAQQKLENFDLGAPGMPEHELVVNWRPCIMCLGALMWSGARHLTIAGSGPELEEITGFDEGFVPDDWQAQLALRSISVTDNMLTEKAVEVFYEFAKSGSHVYNARQGS</sequence>
<name>Q6ALV6_DESPS</name>
<dbReference type="GO" id="GO:0008270">
    <property type="term" value="F:zinc ion binding"/>
    <property type="evidence" value="ECO:0007669"/>
    <property type="project" value="InterPro"/>
</dbReference>
<keyword evidence="2" id="KW-0862">Zinc</keyword>
<proteinExistence type="predicted"/>
<evidence type="ECO:0000256" key="2">
    <source>
        <dbReference type="ARBA" id="ARBA00022833"/>
    </source>
</evidence>
<dbReference type="GO" id="GO:0016787">
    <property type="term" value="F:hydrolase activity"/>
    <property type="evidence" value="ECO:0007669"/>
    <property type="project" value="InterPro"/>
</dbReference>
<reference evidence="5" key="1">
    <citation type="journal article" date="2004" name="Environ. Microbiol.">
        <title>The genome of Desulfotalea psychrophila, a sulfate-reducing bacterium from permanently cold Arctic sediments.</title>
        <authorList>
            <person name="Rabus R."/>
            <person name="Ruepp A."/>
            <person name="Frickey T."/>
            <person name="Rattei T."/>
            <person name="Fartmann B."/>
            <person name="Stark M."/>
            <person name="Bauer M."/>
            <person name="Zibat A."/>
            <person name="Lombardot T."/>
            <person name="Becker I."/>
            <person name="Amann J."/>
            <person name="Gellner K."/>
            <person name="Teeling H."/>
            <person name="Leuschner W.D."/>
            <person name="Gloeckner F.-O."/>
            <person name="Lupas A.N."/>
            <person name="Amann R."/>
            <person name="Klenk H.-P."/>
        </authorList>
    </citation>
    <scope>NUCLEOTIDE SEQUENCE [LARGE SCALE GENOMIC DNA]</scope>
    <source>
        <strain evidence="5">DSM 12343 / LSv54</strain>
    </source>
</reference>
<dbReference type="eggNOG" id="COG0590">
    <property type="taxonomic scope" value="Bacteria"/>
</dbReference>
<evidence type="ECO:0000313" key="5">
    <source>
        <dbReference type="Proteomes" id="UP000000602"/>
    </source>
</evidence>
<evidence type="ECO:0000313" key="4">
    <source>
        <dbReference type="EMBL" id="CAG36669.1"/>
    </source>
</evidence>
<dbReference type="KEGG" id="dps:DP1940"/>
<dbReference type="Pfam" id="PF00383">
    <property type="entry name" value="dCMP_cyt_deam_1"/>
    <property type="match status" value="1"/>
</dbReference>
<dbReference type="Proteomes" id="UP000000602">
    <property type="component" value="Chromosome"/>
</dbReference>
<dbReference type="HOGENOM" id="CLU_025810_5_2_7"/>
<dbReference type="Gene3D" id="3.40.140.10">
    <property type="entry name" value="Cytidine Deaminase, domain 2"/>
    <property type="match status" value="1"/>
</dbReference>
<dbReference type="PROSITE" id="PS00903">
    <property type="entry name" value="CYT_DCMP_DEAMINASES_1"/>
    <property type="match status" value="1"/>
</dbReference>
<keyword evidence="5" id="KW-1185">Reference proteome</keyword>
<evidence type="ECO:0000256" key="1">
    <source>
        <dbReference type="ARBA" id="ARBA00022723"/>
    </source>
</evidence>
<dbReference type="InterPro" id="IPR016192">
    <property type="entry name" value="APOBEC/CMP_deaminase_Zn-bd"/>
</dbReference>
<dbReference type="SUPFAM" id="SSF53927">
    <property type="entry name" value="Cytidine deaminase-like"/>
    <property type="match status" value="1"/>
</dbReference>
<organism evidence="4 5">
    <name type="scientific">Desulfotalea psychrophila (strain LSv54 / DSM 12343)</name>
    <dbReference type="NCBI Taxonomy" id="177439"/>
    <lineage>
        <taxon>Bacteria</taxon>
        <taxon>Pseudomonadati</taxon>
        <taxon>Thermodesulfobacteriota</taxon>
        <taxon>Desulfobulbia</taxon>
        <taxon>Desulfobulbales</taxon>
        <taxon>Desulfocapsaceae</taxon>
        <taxon>Desulfotalea</taxon>
    </lineage>
</organism>
<dbReference type="EMBL" id="CR522870">
    <property type="protein sequence ID" value="CAG36669.1"/>
    <property type="molecule type" value="Genomic_DNA"/>
</dbReference>
<accession>Q6ALV6</accession>
<protein>
    <recommendedName>
        <fullName evidence="3">CMP/dCMP-type deaminase domain-containing protein</fullName>
    </recommendedName>
</protein>
<gene>
    <name evidence="4" type="ordered locus">DP1940</name>
</gene>
<dbReference type="STRING" id="177439.DP1940"/>
<dbReference type="InterPro" id="IPR002125">
    <property type="entry name" value="CMP_dCMP_dom"/>
</dbReference>
<dbReference type="InterPro" id="IPR016193">
    <property type="entry name" value="Cytidine_deaminase-like"/>
</dbReference>
<dbReference type="AlphaFoldDB" id="Q6ALV6"/>